<dbReference type="AlphaFoldDB" id="A0A8G1UIX7"/>
<organism evidence="1 2">
    <name type="scientific">Kitasatospora cineracea</name>
    <dbReference type="NCBI Taxonomy" id="88074"/>
    <lineage>
        <taxon>Bacteria</taxon>
        <taxon>Bacillati</taxon>
        <taxon>Actinomycetota</taxon>
        <taxon>Actinomycetes</taxon>
        <taxon>Kitasatosporales</taxon>
        <taxon>Streptomycetaceae</taxon>
        <taxon>Kitasatospora</taxon>
    </lineage>
</organism>
<reference evidence="1 2" key="1">
    <citation type="submission" date="2018-11" db="EMBL/GenBank/DDBJ databases">
        <title>Sequencing the genomes of 1000 actinobacteria strains.</title>
        <authorList>
            <person name="Klenk H.-P."/>
        </authorList>
    </citation>
    <scope>NUCLEOTIDE SEQUENCE [LARGE SCALE GENOMIC DNA]</scope>
    <source>
        <strain evidence="1 2">DSM 44780</strain>
    </source>
</reference>
<name>A0A8G1UIX7_9ACTN</name>
<proteinExistence type="predicted"/>
<evidence type="ECO:0000313" key="1">
    <source>
        <dbReference type="EMBL" id="ROR44743.1"/>
    </source>
</evidence>
<accession>A0A8G1UIX7</accession>
<evidence type="ECO:0000313" key="2">
    <source>
        <dbReference type="Proteomes" id="UP000267408"/>
    </source>
</evidence>
<dbReference type="RefSeq" id="WP_123556246.1">
    <property type="nucleotide sequence ID" value="NZ_RJVJ01000001.1"/>
</dbReference>
<gene>
    <name evidence="1" type="ORF">EDD39_2951</name>
</gene>
<sequence length="93" mass="10069">MSPRYIAYFTNPFSGSGNPEPVESIRQAADRLRTRARDPRTGCTEQSFADLYLITDGQMLAEAEEMAGVGVPFGGGPDLRITLGPRGGAHIER</sequence>
<dbReference type="OrthoDB" id="9877834at2"/>
<comment type="caution">
    <text evidence="1">The sequence shown here is derived from an EMBL/GenBank/DDBJ whole genome shotgun (WGS) entry which is preliminary data.</text>
</comment>
<dbReference type="EMBL" id="RJVJ01000001">
    <property type="protein sequence ID" value="ROR44743.1"/>
    <property type="molecule type" value="Genomic_DNA"/>
</dbReference>
<dbReference type="Proteomes" id="UP000267408">
    <property type="component" value="Unassembled WGS sequence"/>
</dbReference>
<protein>
    <submittedName>
        <fullName evidence="1">Uncharacterized protein</fullName>
    </submittedName>
</protein>